<reference evidence="3 4" key="1">
    <citation type="submission" date="2018-11" db="EMBL/GenBank/DDBJ databases">
        <title>Chitinophaga lutea sp.nov., isolate from arsenic contaminated soil.</title>
        <authorList>
            <person name="Zong Y."/>
        </authorList>
    </citation>
    <scope>NUCLEOTIDE SEQUENCE [LARGE SCALE GENOMIC DNA]</scope>
    <source>
        <strain evidence="3 4">ZY74</strain>
    </source>
</reference>
<dbReference type="RefSeq" id="WP_123845093.1">
    <property type="nucleotide sequence ID" value="NZ_RPDH01000001.1"/>
</dbReference>
<dbReference type="Proteomes" id="UP000278351">
    <property type="component" value="Unassembled WGS sequence"/>
</dbReference>
<dbReference type="OrthoDB" id="259356at2"/>
<feature type="domain" description="3-keto-alpha-glucoside-1,2-lyase/3-keto-2-hydroxy-glucal hydratase" evidence="2">
    <location>
        <begin position="34"/>
        <end position="215"/>
    </location>
</feature>
<protein>
    <submittedName>
        <fullName evidence="3">DUF1080 domain-containing protein</fullName>
    </submittedName>
</protein>
<dbReference type="AlphaFoldDB" id="A0A3N4PVD4"/>
<sequence>MKHALLLFAAAVVTMGHSPAVTNSTGAHPRQQSWMPLFDGKSLNGWKVGENAATFSVEDGKIVVHGPRAHLFYVGDAGGHHFKNFEFEAQVMTTPGSNSGIYFHTEYQEKGWPDKGFEVQVNNSHTDWKRTGSLYDIKEIREKLADDNVWYTQHIRVVGKQVTIKINGKTVLEYTELPGAVSPEGHPGRLIGSGTFALQGHDPKSKVYYKDLKVKILPD</sequence>
<gene>
    <name evidence="3" type="ORF">EGT74_03260</name>
</gene>
<evidence type="ECO:0000259" key="2">
    <source>
        <dbReference type="Pfam" id="PF06439"/>
    </source>
</evidence>
<organism evidence="3 4">
    <name type="scientific">Chitinophaga lutea</name>
    <dbReference type="NCBI Taxonomy" id="2488634"/>
    <lineage>
        <taxon>Bacteria</taxon>
        <taxon>Pseudomonadati</taxon>
        <taxon>Bacteroidota</taxon>
        <taxon>Chitinophagia</taxon>
        <taxon>Chitinophagales</taxon>
        <taxon>Chitinophagaceae</taxon>
        <taxon>Chitinophaga</taxon>
    </lineage>
</organism>
<comment type="caution">
    <text evidence="3">The sequence shown here is derived from an EMBL/GenBank/DDBJ whole genome shotgun (WGS) entry which is preliminary data.</text>
</comment>
<evidence type="ECO:0000256" key="1">
    <source>
        <dbReference type="SAM" id="SignalP"/>
    </source>
</evidence>
<keyword evidence="1" id="KW-0732">Signal</keyword>
<proteinExistence type="predicted"/>
<feature type="signal peptide" evidence="1">
    <location>
        <begin position="1"/>
        <end position="20"/>
    </location>
</feature>
<feature type="chain" id="PRO_5018150635" evidence="1">
    <location>
        <begin position="21"/>
        <end position="219"/>
    </location>
</feature>
<dbReference type="EMBL" id="RPDH01000001">
    <property type="protein sequence ID" value="RPE12582.1"/>
    <property type="molecule type" value="Genomic_DNA"/>
</dbReference>
<evidence type="ECO:0000313" key="4">
    <source>
        <dbReference type="Proteomes" id="UP000278351"/>
    </source>
</evidence>
<dbReference type="InterPro" id="IPR010496">
    <property type="entry name" value="AL/BT2_dom"/>
</dbReference>
<evidence type="ECO:0000313" key="3">
    <source>
        <dbReference type="EMBL" id="RPE12582.1"/>
    </source>
</evidence>
<accession>A0A3N4PVD4</accession>
<keyword evidence="4" id="KW-1185">Reference proteome</keyword>
<dbReference type="Pfam" id="PF06439">
    <property type="entry name" value="3keto-disac_hyd"/>
    <property type="match status" value="1"/>
</dbReference>
<dbReference type="GO" id="GO:0016787">
    <property type="term" value="F:hydrolase activity"/>
    <property type="evidence" value="ECO:0007669"/>
    <property type="project" value="InterPro"/>
</dbReference>
<name>A0A3N4PVD4_9BACT</name>
<dbReference type="Gene3D" id="2.60.120.560">
    <property type="entry name" value="Exo-inulinase, domain 1"/>
    <property type="match status" value="1"/>
</dbReference>